<feature type="region of interest" description="Disordered" evidence="1">
    <location>
        <begin position="141"/>
        <end position="164"/>
    </location>
</feature>
<feature type="compositionally biased region" description="Basic residues" evidence="1">
    <location>
        <begin position="145"/>
        <end position="164"/>
    </location>
</feature>
<dbReference type="Proteomes" id="UP000447545">
    <property type="component" value="Unassembled WGS sequence"/>
</dbReference>
<reference evidence="3 4" key="1">
    <citation type="submission" date="2019-11" db="EMBL/GenBank/DDBJ databases">
        <title>Winogradskyella ouciana sp. nov., isolated from the hadal seawater of the Mariana Trench.</title>
        <authorList>
            <person name="Liu R."/>
        </authorList>
    </citation>
    <scope>NUCLEOTIDE SEQUENCE [LARGE SCALE GENOMIC DNA]</scope>
    <source>
        <strain evidence="3 4">ZXX205</strain>
    </source>
</reference>
<dbReference type="AlphaFoldDB" id="A0A7K1GDS5"/>
<dbReference type="Gene3D" id="1.20.120.1490">
    <property type="match status" value="1"/>
</dbReference>
<evidence type="ECO:0000256" key="1">
    <source>
        <dbReference type="SAM" id="MobiDB-lite"/>
    </source>
</evidence>
<keyword evidence="2" id="KW-1133">Transmembrane helix</keyword>
<keyword evidence="4" id="KW-1185">Reference proteome</keyword>
<dbReference type="RefSeq" id="WP_155089483.1">
    <property type="nucleotide sequence ID" value="NZ_WJYA01000006.1"/>
</dbReference>
<evidence type="ECO:0008006" key="5">
    <source>
        <dbReference type="Google" id="ProtNLM"/>
    </source>
</evidence>
<organism evidence="3 4">
    <name type="scientific">Winogradskyella ouciana</name>
    <dbReference type="NCBI Taxonomy" id="2608631"/>
    <lineage>
        <taxon>Bacteria</taxon>
        <taxon>Pseudomonadati</taxon>
        <taxon>Bacteroidota</taxon>
        <taxon>Flavobacteriia</taxon>
        <taxon>Flavobacteriales</taxon>
        <taxon>Flavobacteriaceae</taxon>
        <taxon>Winogradskyella</taxon>
    </lineage>
</organism>
<evidence type="ECO:0000313" key="4">
    <source>
        <dbReference type="Proteomes" id="UP000447545"/>
    </source>
</evidence>
<keyword evidence="2" id="KW-0472">Membrane</keyword>
<keyword evidence="2" id="KW-0812">Transmembrane</keyword>
<gene>
    <name evidence="3" type="ORF">F1003_11045</name>
</gene>
<proteinExistence type="predicted"/>
<evidence type="ECO:0000256" key="2">
    <source>
        <dbReference type="SAM" id="Phobius"/>
    </source>
</evidence>
<sequence length="164" mass="19433">MKKNTILYLLIIILIIANGFFLYNYLGHDDKKRDRQKDRTSFIIKKLGFEGEQIDSFKNFKDLHRERMRLISDDIKVLKDSLFDKLPEDEVSEYYIDSLTSLIAEKEKAKDKEVFAYFKRVRDLCQGDQKEKFDKILKDALNKGNRNRSGKSKRDKGHRPPPKD</sequence>
<name>A0A7K1GDS5_9FLAO</name>
<evidence type="ECO:0000313" key="3">
    <source>
        <dbReference type="EMBL" id="MTE27467.1"/>
    </source>
</evidence>
<accession>A0A7K1GDS5</accession>
<protein>
    <recommendedName>
        <fullName evidence="5">Heavy-metal resistance</fullName>
    </recommendedName>
</protein>
<comment type="caution">
    <text evidence="3">The sequence shown here is derived from an EMBL/GenBank/DDBJ whole genome shotgun (WGS) entry which is preliminary data.</text>
</comment>
<dbReference type="EMBL" id="WJYA01000006">
    <property type="protein sequence ID" value="MTE27467.1"/>
    <property type="molecule type" value="Genomic_DNA"/>
</dbReference>
<feature type="transmembrane region" description="Helical" evidence="2">
    <location>
        <begin position="6"/>
        <end position="26"/>
    </location>
</feature>